<evidence type="ECO:0000313" key="4">
    <source>
        <dbReference type="Proteomes" id="UP001183629"/>
    </source>
</evidence>
<comment type="caution">
    <text evidence="3">The sequence shown here is derived from an EMBL/GenBank/DDBJ whole genome shotgun (WGS) entry which is preliminary data.</text>
</comment>
<evidence type="ECO:0000259" key="2">
    <source>
        <dbReference type="SMART" id="SM00331"/>
    </source>
</evidence>
<dbReference type="SUPFAM" id="SSF81606">
    <property type="entry name" value="PP2C-like"/>
    <property type="match status" value="1"/>
</dbReference>
<evidence type="ECO:0000313" key="3">
    <source>
        <dbReference type="EMBL" id="MDR7320929.1"/>
    </source>
</evidence>
<dbReference type="InterPro" id="IPR036457">
    <property type="entry name" value="PPM-type-like_dom_sf"/>
</dbReference>
<dbReference type="InterPro" id="IPR052016">
    <property type="entry name" value="Bact_Sigma-Reg"/>
</dbReference>
<dbReference type="GO" id="GO:0016791">
    <property type="term" value="F:phosphatase activity"/>
    <property type="evidence" value="ECO:0007669"/>
    <property type="project" value="TreeGrafter"/>
</dbReference>
<keyword evidence="4" id="KW-1185">Reference proteome</keyword>
<dbReference type="SMART" id="SM00331">
    <property type="entry name" value="PP2C_SIG"/>
    <property type="match status" value="1"/>
</dbReference>
<reference evidence="3 4" key="1">
    <citation type="submission" date="2023-07" db="EMBL/GenBank/DDBJ databases">
        <title>Sequencing the genomes of 1000 actinobacteria strains.</title>
        <authorList>
            <person name="Klenk H.-P."/>
        </authorList>
    </citation>
    <scope>NUCLEOTIDE SEQUENCE [LARGE SCALE GENOMIC DNA]</scope>
    <source>
        <strain evidence="3 4">DSM 44711</strain>
    </source>
</reference>
<dbReference type="AlphaFoldDB" id="A0AAE3ZJ82"/>
<gene>
    <name evidence="3" type="ORF">J2S44_001179</name>
</gene>
<sequence>MEDVFESAGSLREAYAAVDWAATPLGPVSSWSPTLIATVRMALRTRFAVTLLWGPEYVLVYNEAYVQMIADKHPAALGRPARDVFPEIWDTIGPMLDRAAGERATWADDLRLLLDRRGFLEETFFTFSYSAVASPDGAVEGVIDIASETTDRVIGNRRLALLHRLSERLADVEDRAALLDRALPVLRSAPADLADVTFSVTAPESWAPDTWRATASPAPSSTQVTVDGTVARVRLGDGAGQLTATLSPHLPVDEQYLGFLRLIGGALSHVLDRLQVRQAERLLASMERAMSEALQDSLLTHAAQPDNLRVAVRYRTSIAQAHIGGDWYDAFQLVDGLHTVVIGDVTGHDRAAAAAMAQIRNMLRGIAYTVERPPSQLLGALNDAMIGLGVDRFVTVVLGQFRDEPGRRTFRWSNAGHPPPVLLHPDGTVELLRRPPEILLGVTDPPARTDHEITLAPGAAVVLYTDGLIERRGVTFDESMRDLMETLTGRQDLDAEQLCDLLLDRYTEHAEDDIALTVVR</sequence>
<name>A0AAE3ZJ82_9ACTN</name>
<dbReference type="RefSeq" id="WP_310409626.1">
    <property type="nucleotide sequence ID" value="NZ_JAVDYC010000001.1"/>
</dbReference>
<dbReference type="Proteomes" id="UP001183629">
    <property type="component" value="Unassembled WGS sequence"/>
</dbReference>
<dbReference type="PANTHER" id="PTHR43156:SF2">
    <property type="entry name" value="STAGE II SPORULATION PROTEIN E"/>
    <property type="match status" value="1"/>
</dbReference>
<evidence type="ECO:0000256" key="1">
    <source>
        <dbReference type="ARBA" id="ARBA00022801"/>
    </source>
</evidence>
<dbReference type="InterPro" id="IPR001932">
    <property type="entry name" value="PPM-type_phosphatase-like_dom"/>
</dbReference>
<dbReference type="EMBL" id="JAVDYC010000001">
    <property type="protein sequence ID" value="MDR7320929.1"/>
    <property type="molecule type" value="Genomic_DNA"/>
</dbReference>
<dbReference type="Gene3D" id="3.30.450.20">
    <property type="entry name" value="PAS domain"/>
    <property type="match status" value="1"/>
</dbReference>
<proteinExistence type="predicted"/>
<feature type="domain" description="PPM-type phosphatase" evidence="2">
    <location>
        <begin position="308"/>
        <end position="520"/>
    </location>
</feature>
<dbReference type="PANTHER" id="PTHR43156">
    <property type="entry name" value="STAGE II SPORULATION PROTEIN E-RELATED"/>
    <property type="match status" value="1"/>
</dbReference>
<dbReference type="Gene3D" id="3.60.40.10">
    <property type="entry name" value="PPM-type phosphatase domain"/>
    <property type="match status" value="1"/>
</dbReference>
<organism evidence="3 4">
    <name type="scientific">Catenuloplanes niger</name>
    <dbReference type="NCBI Taxonomy" id="587534"/>
    <lineage>
        <taxon>Bacteria</taxon>
        <taxon>Bacillati</taxon>
        <taxon>Actinomycetota</taxon>
        <taxon>Actinomycetes</taxon>
        <taxon>Micromonosporales</taxon>
        <taxon>Micromonosporaceae</taxon>
        <taxon>Catenuloplanes</taxon>
    </lineage>
</organism>
<accession>A0AAE3ZJ82</accession>
<keyword evidence="1" id="KW-0378">Hydrolase</keyword>
<dbReference type="Pfam" id="PF07228">
    <property type="entry name" value="SpoIIE"/>
    <property type="match status" value="1"/>
</dbReference>
<protein>
    <submittedName>
        <fullName evidence="3">Serine phosphatase RsbU (Regulator of sigma subunit)</fullName>
    </submittedName>
</protein>